<evidence type="ECO:0000256" key="1">
    <source>
        <dbReference type="ARBA" id="ARBA00011073"/>
    </source>
</evidence>
<protein>
    <submittedName>
        <fullName evidence="7">S8 family serine peptidase</fullName>
    </submittedName>
</protein>
<sequence length="549" mass="56239">MSRSRNPSFVPLAGGLLLILVVLFFLTHRSIEPMPAPIETTVSDADSTTTLTAPDAPAANDENLARAANVAALSEKLSTRLNHPSVRAHEAVLIFKNADGYGRFLTRAAQSGVIVAGRIDALNILRVRIRAYDTFAAELLARAADYGGVSANLFVQMPPVPEERVASRQIAVGNNLLATLGIPAGTDTSAWGRGVTIAVLDGGALPDPTLGARLRYLDIGLGYAGTGKTGLHGTAVASLAAGSGLDAPGVAPAASILSIRIFDTDDKSDIFTVTQGIVTAVDAGAQIINLSLGGYSTSEAINRAISYAQAKGVVIVAAAGNDGAGRLHWPAADPRVISVGSTDATGRQASFSNSGAQLHLTAPGIGIQAASLNNERTLFSGTSASAPIVSGALAALMSQSPGLTAVQAVEILQTHADDGGAAGTDANYGYGTLNLGWALARNDRSRVDVAVSSHHYNPETASLEVVVQNRSQHEVRAGTLSVTLNKQTPVAYVLGNLGAGQSTTLSLPIDAATAAAPISMTTLLGTPDDMIDAVPANNIRASLLDLSGR</sequence>
<feature type="active site" description="Charge relay system" evidence="5">
    <location>
        <position position="201"/>
    </location>
</feature>
<dbReference type="SUPFAM" id="SSF52743">
    <property type="entry name" value="Subtilisin-like"/>
    <property type="match status" value="1"/>
</dbReference>
<evidence type="ECO:0000313" key="7">
    <source>
        <dbReference type="EMBL" id="TSJ77059.1"/>
    </source>
</evidence>
<keyword evidence="8" id="KW-1185">Reference proteome</keyword>
<dbReference type="EMBL" id="VMBG01000002">
    <property type="protein sequence ID" value="TSJ77059.1"/>
    <property type="molecule type" value="Genomic_DNA"/>
</dbReference>
<proteinExistence type="inferred from homology"/>
<feature type="domain" description="Peptidase S8/S53" evidence="6">
    <location>
        <begin position="192"/>
        <end position="431"/>
    </location>
</feature>
<dbReference type="Proteomes" id="UP000315648">
    <property type="component" value="Unassembled WGS sequence"/>
</dbReference>
<dbReference type="InterPro" id="IPR022398">
    <property type="entry name" value="Peptidase_S8_His-AS"/>
</dbReference>
<evidence type="ECO:0000256" key="5">
    <source>
        <dbReference type="PROSITE-ProRule" id="PRU01240"/>
    </source>
</evidence>
<evidence type="ECO:0000313" key="8">
    <source>
        <dbReference type="Proteomes" id="UP000315648"/>
    </source>
</evidence>
<dbReference type="InterPro" id="IPR015500">
    <property type="entry name" value="Peptidase_S8_subtilisin-rel"/>
</dbReference>
<dbReference type="Pfam" id="PF00082">
    <property type="entry name" value="Peptidase_S8"/>
    <property type="match status" value="1"/>
</dbReference>
<dbReference type="RefSeq" id="WP_144230880.1">
    <property type="nucleotide sequence ID" value="NZ_CBCRVV010000039.1"/>
</dbReference>
<dbReference type="PANTHER" id="PTHR43806:SF11">
    <property type="entry name" value="CEREVISIN-RELATED"/>
    <property type="match status" value="1"/>
</dbReference>
<dbReference type="AlphaFoldDB" id="A0A556QKA2"/>
<name>A0A556QKA2_9BACT</name>
<dbReference type="InterPro" id="IPR036852">
    <property type="entry name" value="Peptidase_S8/S53_dom_sf"/>
</dbReference>
<dbReference type="PANTHER" id="PTHR43806">
    <property type="entry name" value="PEPTIDASE S8"/>
    <property type="match status" value="1"/>
</dbReference>
<comment type="similarity">
    <text evidence="1 5">Belongs to the peptidase S8 family.</text>
</comment>
<feature type="active site" description="Charge relay system" evidence="5">
    <location>
        <position position="383"/>
    </location>
</feature>
<dbReference type="GO" id="GO:0006508">
    <property type="term" value="P:proteolysis"/>
    <property type="evidence" value="ECO:0007669"/>
    <property type="project" value="UniProtKB-KW"/>
</dbReference>
<evidence type="ECO:0000256" key="4">
    <source>
        <dbReference type="ARBA" id="ARBA00022825"/>
    </source>
</evidence>
<evidence type="ECO:0000256" key="2">
    <source>
        <dbReference type="ARBA" id="ARBA00022670"/>
    </source>
</evidence>
<organism evidence="7 8">
    <name type="scientific">Rariglobus hedericola</name>
    <dbReference type="NCBI Taxonomy" id="2597822"/>
    <lineage>
        <taxon>Bacteria</taxon>
        <taxon>Pseudomonadati</taxon>
        <taxon>Verrucomicrobiota</taxon>
        <taxon>Opitutia</taxon>
        <taxon>Opitutales</taxon>
        <taxon>Opitutaceae</taxon>
        <taxon>Rariglobus</taxon>
    </lineage>
</organism>
<dbReference type="GO" id="GO:0004252">
    <property type="term" value="F:serine-type endopeptidase activity"/>
    <property type="evidence" value="ECO:0007669"/>
    <property type="project" value="UniProtKB-UniRule"/>
</dbReference>
<dbReference type="PROSITE" id="PS51892">
    <property type="entry name" value="SUBTILASE"/>
    <property type="match status" value="1"/>
</dbReference>
<dbReference type="PROSITE" id="PS00138">
    <property type="entry name" value="SUBTILASE_SER"/>
    <property type="match status" value="1"/>
</dbReference>
<comment type="caution">
    <text evidence="7">The sequence shown here is derived from an EMBL/GenBank/DDBJ whole genome shotgun (WGS) entry which is preliminary data.</text>
</comment>
<dbReference type="InterPro" id="IPR050131">
    <property type="entry name" value="Peptidase_S8_subtilisin-like"/>
</dbReference>
<evidence type="ECO:0000256" key="3">
    <source>
        <dbReference type="ARBA" id="ARBA00022801"/>
    </source>
</evidence>
<keyword evidence="3 5" id="KW-0378">Hydrolase</keyword>
<accession>A0A556QKA2</accession>
<dbReference type="PRINTS" id="PR00723">
    <property type="entry name" value="SUBTILISIN"/>
</dbReference>
<dbReference type="PROSITE" id="PS00137">
    <property type="entry name" value="SUBTILASE_HIS"/>
    <property type="match status" value="1"/>
</dbReference>
<dbReference type="OrthoDB" id="9798386at2"/>
<keyword evidence="4 5" id="KW-0720">Serine protease</keyword>
<dbReference type="InterPro" id="IPR023828">
    <property type="entry name" value="Peptidase_S8_Ser-AS"/>
</dbReference>
<reference evidence="7 8" key="1">
    <citation type="submission" date="2019-07" db="EMBL/GenBank/DDBJ databases">
        <title>Description of 53C-WASEF.</title>
        <authorList>
            <person name="Pitt A."/>
            <person name="Hahn M.W."/>
        </authorList>
    </citation>
    <scope>NUCLEOTIDE SEQUENCE [LARGE SCALE GENOMIC DNA]</scope>
    <source>
        <strain evidence="7 8">53C-WASEF</strain>
    </source>
</reference>
<dbReference type="InterPro" id="IPR000209">
    <property type="entry name" value="Peptidase_S8/S53_dom"/>
</dbReference>
<feature type="active site" description="Charge relay system" evidence="5">
    <location>
        <position position="232"/>
    </location>
</feature>
<dbReference type="Gene3D" id="3.40.50.200">
    <property type="entry name" value="Peptidase S8/S53 domain"/>
    <property type="match status" value="1"/>
</dbReference>
<gene>
    <name evidence="7" type="ORF">FPL22_13225</name>
</gene>
<evidence type="ECO:0000259" key="6">
    <source>
        <dbReference type="Pfam" id="PF00082"/>
    </source>
</evidence>
<keyword evidence="2 5" id="KW-0645">Protease</keyword>